<evidence type="ECO:0000313" key="2">
    <source>
        <dbReference type="Proteomes" id="UP000014962"/>
    </source>
</evidence>
<proteinExistence type="predicted"/>
<dbReference type="Proteomes" id="UP000014962">
    <property type="component" value="Unassembled WGS sequence"/>
</dbReference>
<comment type="caution">
    <text evidence="1">The sequence shown here is derived from an EMBL/GenBank/DDBJ whole genome shotgun (WGS) entry which is preliminary data.</text>
</comment>
<dbReference type="AlphaFoldDB" id="S7VWY4"/>
<keyword evidence="2" id="KW-1185">Reference proteome</keyword>
<sequence>MFLCHILRLNDSVFFIKLKSNGLMRAKKSIIEKNKLGYF</sequence>
<reference evidence="1 2" key="1">
    <citation type="journal article" date="2013" name="Genome Announc.">
        <title>Draft Genome Sequence of Winogradskyella psychrotolerans RS-3T, Isolated from the Marine Transect of Kongsfjorden, Ny-Alesund, Svalbard, Arctic Ocean.</title>
        <authorList>
            <person name="Kumar Pinnaka A."/>
            <person name="Ara S."/>
            <person name="Singh A."/>
            <person name="Shivaji S."/>
        </authorList>
    </citation>
    <scope>NUCLEOTIDE SEQUENCE [LARGE SCALE GENOMIC DNA]</scope>
    <source>
        <strain evidence="1 2">RS-3</strain>
    </source>
</reference>
<dbReference type="EMBL" id="ATMR01000007">
    <property type="protein sequence ID" value="EPR74790.1"/>
    <property type="molecule type" value="Genomic_DNA"/>
</dbReference>
<protein>
    <submittedName>
        <fullName evidence="1">Uncharacterized protein</fullName>
    </submittedName>
</protein>
<accession>S7VWY4</accession>
<evidence type="ECO:0000313" key="1">
    <source>
        <dbReference type="EMBL" id="EPR74790.1"/>
    </source>
</evidence>
<organism evidence="1 2">
    <name type="scientific">Winogradskyella psychrotolerans RS-3</name>
    <dbReference type="NCBI Taxonomy" id="641526"/>
    <lineage>
        <taxon>Bacteria</taxon>
        <taxon>Pseudomonadati</taxon>
        <taxon>Bacteroidota</taxon>
        <taxon>Flavobacteriia</taxon>
        <taxon>Flavobacteriales</taxon>
        <taxon>Flavobacteriaceae</taxon>
        <taxon>Winogradskyella</taxon>
    </lineage>
</organism>
<name>S7VWY4_9FLAO</name>
<gene>
    <name evidence="1" type="ORF">ADIWIN_0154</name>
</gene>